<dbReference type="Proteomes" id="UP000178429">
    <property type="component" value="Unassembled WGS sequence"/>
</dbReference>
<dbReference type="EMBL" id="MGHL01000006">
    <property type="protein sequence ID" value="OGM70234.1"/>
    <property type="molecule type" value="Genomic_DNA"/>
</dbReference>
<gene>
    <name evidence="2" type="ORF">A2975_04140</name>
</gene>
<name>A0A1F8C1J6_9BACT</name>
<evidence type="ECO:0000256" key="1">
    <source>
        <dbReference type="SAM" id="Phobius"/>
    </source>
</evidence>
<proteinExistence type="predicted"/>
<reference evidence="2 3" key="1">
    <citation type="journal article" date="2016" name="Nat. Commun.">
        <title>Thousands of microbial genomes shed light on interconnected biogeochemical processes in an aquifer system.</title>
        <authorList>
            <person name="Anantharaman K."/>
            <person name="Brown C.T."/>
            <person name="Hug L.A."/>
            <person name="Sharon I."/>
            <person name="Castelle C.J."/>
            <person name="Probst A.J."/>
            <person name="Thomas B.C."/>
            <person name="Singh A."/>
            <person name="Wilkins M.J."/>
            <person name="Karaoz U."/>
            <person name="Brodie E.L."/>
            <person name="Williams K.H."/>
            <person name="Hubbard S.S."/>
            <person name="Banfield J.F."/>
        </authorList>
    </citation>
    <scope>NUCLEOTIDE SEQUENCE [LARGE SCALE GENOMIC DNA]</scope>
</reference>
<protein>
    <submittedName>
        <fullName evidence="2">Uncharacterized protein</fullName>
    </submittedName>
</protein>
<keyword evidence="1" id="KW-1133">Transmembrane helix</keyword>
<keyword evidence="1" id="KW-0472">Membrane</keyword>
<organism evidence="2 3">
    <name type="scientific">Candidatus Woesebacteria bacterium RIFCSPLOWO2_01_FULL_44_14</name>
    <dbReference type="NCBI Taxonomy" id="1802525"/>
    <lineage>
        <taxon>Bacteria</taxon>
        <taxon>Candidatus Woeseibacteriota</taxon>
    </lineage>
</organism>
<dbReference type="AlphaFoldDB" id="A0A1F8C1J6"/>
<accession>A0A1F8C1J6</accession>
<evidence type="ECO:0000313" key="3">
    <source>
        <dbReference type="Proteomes" id="UP000178429"/>
    </source>
</evidence>
<comment type="caution">
    <text evidence="2">The sequence shown here is derived from an EMBL/GenBank/DDBJ whole genome shotgun (WGS) entry which is preliminary data.</text>
</comment>
<feature type="transmembrane region" description="Helical" evidence="1">
    <location>
        <begin position="36"/>
        <end position="55"/>
    </location>
</feature>
<evidence type="ECO:0000313" key="2">
    <source>
        <dbReference type="EMBL" id="OGM70234.1"/>
    </source>
</evidence>
<dbReference type="STRING" id="1802525.A2975_04140"/>
<keyword evidence="1" id="KW-0812">Transmembrane</keyword>
<sequence length="88" mass="10144">MAAQAGRLLVIFCLSLKVSPWLKRPRYEAKLSSEKFLLNFVSILRFVLVLSTLWWGKWVQPKKSTPETSVLMKIFFGCKESFSSVCKN</sequence>